<dbReference type="AlphaFoldDB" id="I3EKB1"/>
<gene>
    <name evidence="1" type="ORF">NEQG_00428</name>
</gene>
<accession>I3EKB1</accession>
<dbReference type="Proteomes" id="UP000002872">
    <property type="component" value="Unassembled WGS sequence"/>
</dbReference>
<reference evidence="1" key="1">
    <citation type="submission" date="2011-01" db="EMBL/GenBank/DDBJ databases">
        <title>The Genome Sequence of Nematocida parisii strain ERTm3.</title>
        <authorList>
            <consortium name="The Broad Institute Genome Sequencing Platform"/>
            <consortium name="The Broad Institute Genome Sequencing Center for Infectious Disease"/>
            <person name="Cuomo C."/>
            <person name="Troemel E."/>
            <person name="Young S.K."/>
            <person name="Zeng Q."/>
            <person name="Gargeya S."/>
            <person name="Fitzgerald M."/>
            <person name="Haas B."/>
            <person name="Abouelleil A."/>
            <person name="Alvarado L."/>
            <person name="Arachchi H.M."/>
            <person name="Berlin A."/>
            <person name="Chapman S.B."/>
            <person name="Gearin G."/>
            <person name="Goldberg J."/>
            <person name="Griggs A."/>
            <person name="Gujja S."/>
            <person name="Hansen M."/>
            <person name="Heiman D."/>
            <person name="Howarth C."/>
            <person name="Larimer J."/>
            <person name="Lui A."/>
            <person name="MacDonald P.J.P."/>
            <person name="McCowen C."/>
            <person name="Montmayeur A."/>
            <person name="Murphy C."/>
            <person name="Neiman D."/>
            <person name="Pearson M."/>
            <person name="Priest M."/>
            <person name="Roberts A."/>
            <person name="Saif S."/>
            <person name="Shea T."/>
            <person name="Sisk P."/>
            <person name="Stolte C."/>
            <person name="Sykes S."/>
            <person name="Wortman J."/>
            <person name="Nusbaum C."/>
            <person name="Birren B."/>
        </authorList>
    </citation>
    <scope>NUCLEOTIDE SEQUENCE</scope>
    <source>
        <strain evidence="1">ERTm3</strain>
    </source>
</reference>
<dbReference type="OrthoDB" id="2192006at2759"/>
<name>I3EKB1_NEMP3</name>
<sequence length="312" mass="33288">MKIQGTIRKTLAVVAQVAVVKCAMYGDFDYFNGADMYNGNNRCGGTGRGFETLDDSYYYGGNQNQFADSDVVAGCNTGRCGISMESNVPAIGGGAYPSEDVFQAYPGAISGNAYNQTYQPYPVADAYEMSTGYFNTPQPVAQVSNSYPEVYSQIAPVYSDPTVHAPTCAFSQNNATVAQQVTESFVSNEATEPISILLNGSVPVNMQPTTITLGDHTYPLNNASVPAISAPAPISLGEVSMHELDFSAATITPLPSLTKEEIAAAEASAAGITVAQLKKDEKTKEADGKGKKGKVWKERKVWKEGCQMQDRS</sequence>
<dbReference type="HOGENOM" id="CLU_831816_0_0_1"/>
<keyword evidence="2" id="KW-1185">Reference proteome</keyword>
<dbReference type="InParanoid" id="I3EKB1"/>
<organism evidence="1 2">
    <name type="scientific">Nematocida parisii (strain ERTm3)</name>
    <name type="common">Nematode killer fungus</name>
    <dbReference type="NCBI Taxonomy" id="935791"/>
    <lineage>
        <taxon>Eukaryota</taxon>
        <taxon>Fungi</taxon>
        <taxon>Fungi incertae sedis</taxon>
        <taxon>Microsporidia</taxon>
        <taxon>Nematocida</taxon>
    </lineage>
</organism>
<evidence type="ECO:0000313" key="1">
    <source>
        <dbReference type="EMBL" id="EIJ89658.1"/>
    </source>
</evidence>
<proteinExistence type="predicted"/>
<evidence type="ECO:0000313" key="2">
    <source>
        <dbReference type="Proteomes" id="UP000002872"/>
    </source>
</evidence>
<protein>
    <submittedName>
        <fullName evidence="1">Uncharacterized protein</fullName>
    </submittedName>
</protein>
<dbReference type="EMBL" id="GL870876">
    <property type="protein sequence ID" value="EIJ89658.1"/>
    <property type="molecule type" value="Genomic_DNA"/>
</dbReference>
<dbReference type="VEuPathDB" id="MicrosporidiaDB:NEQG_00428"/>